<proteinExistence type="predicted"/>
<evidence type="ECO:0000313" key="10">
    <source>
        <dbReference type="Proteomes" id="UP000647235"/>
    </source>
</evidence>
<comment type="caution">
    <text evidence="9">The sequence shown here is derived from an EMBL/GenBank/DDBJ whole genome shotgun (WGS) entry which is preliminary data.</text>
</comment>
<protein>
    <submittedName>
        <fullName evidence="9">Preprotein translocase subunit SecE</fullName>
    </submittedName>
</protein>
<keyword evidence="2" id="KW-0813">Transport</keyword>
<dbReference type="Pfam" id="PF00584">
    <property type="entry name" value="SecE"/>
    <property type="match status" value="1"/>
</dbReference>
<evidence type="ECO:0000313" key="9">
    <source>
        <dbReference type="EMBL" id="MBC5665868.1"/>
    </source>
</evidence>
<evidence type="ECO:0000256" key="6">
    <source>
        <dbReference type="ARBA" id="ARBA00023010"/>
    </source>
</evidence>
<evidence type="ECO:0000256" key="2">
    <source>
        <dbReference type="ARBA" id="ARBA00022448"/>
    </source>
</evidence>
<gene>
    <name evidence="9" type="primary">secE</name>
    <name evidence="9" type="ORF">H8S07_11455</name>
</gene>
<dbReference type="InterPro" id="IPR005807">
    <property type="entry name" value="SecE_bac"/>
</dbReference>
<comment type="subcellular location">
    <subcellularLocation>
        <location evidence="1">Membrane</location>
    </subcellularLocation>
</comment>
<feature type="transmembrane region" description="Helical" evidence="8">
    <location>
        <begin position="33"/>
        <end position="54"/>
    </location>
</feature>
<reference evidence="9 10" key="1">
    <citation type="submission" date="2020-08" db="EMBL/GenBank/DDBJ databases">
        <title>Genome public.</title>
        <authorList>
            <person name="Liu C."/>
            <person name="Sun Q."/>
        </authorList>
    </citation>
    <scope>NUCLEOTIDE SEQUENCE [LARGE SCALE GENOMIC DNA]</scope>
    <source>
        <strain evidence="9 10">NSJ-36</strain>
    </source>
</reference>
<evidence type="ECO:0000256" key="7">
    <source>
        <dbReference type="ARBA" id="ARBA00023136"/>
    </source>
</evidence>
<evidence type="ECO:0000256" key="5">
    <source>
        <dbReference type="ARBA" id="ARBA00022989"/>
    </source>
</evidence>
<dbReference type="RefSeq" id="WP_021861512.1">
    <property type="nucleotide sequence ID" value="NZ_JACOOY010000016.1"/>
</dbReference>
<name>A0ABR7EWZ7_9FIRM</name>
<keyword evidence="3 8" id="KW-0812">Transmembrane</keyword>
<evidence type="ECO:0000256" key="8">
    <source>
        <dbReference type="SAM" id="Phobius"/>
    </source>
</evidence>
<dbReference type="EMBL" id="JACOOY010000016">
    <property type="protein sequence ID" value="MBC5665868.1"/>
    <property type="molecule type" value="Genomic_DNA"/>
</dbReference>
<accession>A0ABR7EWZ7</accession>
<evidence type="ECO:0000256" key="3">
    <source>
        <dbReference type="ARBA" id="ARBA00022692"/>
    </source>
</evidence>
<keyword evidence="10" id="KW-1185">Reference proteome</keyword>
<dbReference type="Proteomes" id="UP000647235">
    <property type="component" value="Unassembled WGS sequence"/>
</dbReference>
<dbReference type="Gene3D" id="1.20.5.1030">
    <property type="entry name" value="Preprotein translocase secy subunit"/>
    <property type="match status" value="1"/>
</dbReference>
<keyword evidence="7 8" id="KW-0472">Membrane</keyword>
<evidence type="ECO:0000256" key="4">
    <source>
        <dbReference type="ARBA" id="ARBA00022927"/>
    </source>
</evidence>
<dbReference type="NCBIfam" id="TIGR00964">
    <property type="entry name" value="secE_bact"/>
    <property type="match status" value="1"/>
</dbReference>
<organism evidence="9 10">
    <name type="scientific">Dorea hominis</name>
    <dbReference type="NCBI Taxonomy" id="2763040"/>
    <lineage>
        <taxon>Bacteria</taxon>
        <taxon>Bacillati</taxon>
        <taxon>Bacillota</taxon>
        <taxon>Clostridia</taxon>
        <taxon>Lachnospirales</taxon>
        <taxon>Lachnospiraceae</taxon>
        <taxon>Dorea</taxon>
    </lineage>
</organism>
<evidence type="ECO:0000256" key="1">
    <source>
        <dbReference type="ARBA" id="ARBA00004370"/>
    </source>
</evidence>
<dbReference type="InterPro" id="IPR038379">
    <property type="entry name" value="SecE_sf"/>
</dbReference>
<dbReference type="InterPro" id="IPR001901">
    <property type="entry name" value="Translocase_SecE/Sec61-g"/>
</dbReference>
<sequence>MSEKTQKKSWFKGLSSEFKKIVWPDQMTLVKHSAAVVITSAILGAIIALIDFLVQHGIDILVNLG</sequence>
<keyword evidence="4" id="KW-0653">Protein transport</keyword>
<keyword evidence="5 8" id="KW-1133">Transmembrane helix</keyword>
<keyword evidence="6" id="KW-0811">Translocation</keyword>